<evidence type="ECO:0000313" key="2">
    <source>
        <dbReference type="Proteomes" id="UP001057402"/>
    </source>
</evidence>
<evidence type="ECO:0000313" key="1">
    <source>
        <dbReference type="EMBL" id="KAI4318750.1"/>
    </source>
</evidence>
<name>A0ACB9M4U2_9MYRT</name>
<sequence>MLLLLLLFLGSFHGCSSQSIVRSLPGYDGDLPFYFETGYIGVGEQEEVQLFYYFAASENRPEDDPLLLWLTGGPGCSALSGLIYEVGPFTFDLKAPHTYPPKLVLNPYSWTKVSSMIFVDAPVGTGFSYSTTQQGYDSSATKESMDLYEFMRKWLQTHPKFSTNPLYISGDSYSGIIVPMVAYHISNGNMEGLFPRMNLQGYTVGNPMTLADSDINSRVEYAFYKSLLSIELYESARHHCNGDYINVNQGNAACIDDLKLINKCLENIFIGMILEPDCATLSPEPRRLLRRELGSSRDEDFLNFTLKPRDHITWCRSYNYLAIYIWANDESVQDALHIRMGTVPKWTRCNYSISFSENVNDTVDYHRQLLRRGYRGLVYSGDHDMVFPYLGTLKWIGLLNLSITSEWQPWTVDGQVAGYTIKYNDTVSQLVFATVLGAGHTAPEYNPKQCLAMIRRWLAHFPLTSHL</sequence>
<proteinExistence type="predicted"/>
<dbReference type="EMBL" id="CM042889">
    <property type="protein sequence ID" value="KAI4318750.1"/>
    <property type="molecule type" value="Genomic_DNA"/>
</dbReference>
<comment type="caution">
    <text evidence="1">The sequence shown here is derived from an EMBL/GenBank/DDBJ whole genome shotgun (WGS) entry which is preliminary data.</text>
</comment>
<accession>A0ACB9M4U2</accession>
<keyword evidence="2" id="KW-1185">Reference proteome</keyword>
<protein>
    <submittedName>
        <fullName evidence="1">Uncharacterized protein</fullName>
    </submittedName>
</protein>
<gene>
    <name evidence="1" type="ORF">MLD38_032420</name>
</gene>
<organism evidence="1 2">
    <name type="scientific">Melastoma candidum</name>
    <dbReference type="NCBI Taxonomy" id="119954"/>
    <lineage>
        <taxon>Eukaryota</taxon>
        <taxon>Viridiplantae</taxon>
        <taxon>Streptophyta</taxon>
        <taxon>Embryophyta</taxon>
        <taxon>Tracheophyta</taxon>
        <taxon>Spermatophyta</taxon>
        <taxon>Magnoliopsida</taxon>
        <taxon>eudicotyledons</taxon>
        <taxon>Gunneridae</taxon>
        <taxon>Pentapetalae</taxon>
        <taxon>rosids</taxon>
        <taxon>malvids</taxon>
        <taxon>Myrtales</taxon>
        <taxon>Melastomataceae</taxon>
        <taxon>Melastomatoideae</taxon>
        <taxon>Melastomateae</taxon>
        <taxon>Melastoma</taxon>
    </lineage>
</organism>
<dbReference type="Proteomes" id="UP001057402">
    <property type="component" value="Chromosome 10"/>
</dbReference>
<reference evidence="2" key="1">
    <citation type="journal article" date="2023" name="Front. Plant Sci.">
        <title>Chromosomal-level genome assembly of Melastoma candidum provides insights into trichome evolution.</title>
        <authorList>
            <person name="Zhong Y."/>
            <person name="Wu W."/>
            <person name="Sun C."/>
            <person name="Zou P."/>
            <person name="Liu Y."/>
            <person name="Dai S."/>
            <person name="Zhou R."/>
        </authorList>
    </citation>
    <scope>NUCLEOTIDE SEQUENCE [LARGE SCALE GENOMIC DNA]</scope>
</reference>